<sequence>MKIPGVSKLRRMAKRLRGRLAPGGLILMYHRITEVESDPWSICVSPRHFAQQMEVLHKFGEVVSLQQLNQTLQQGKTPHWQIAVTFDDGYTDNLYNAKPLLERYDIPATMFLTSGYMEQKRDLWWDELNRLLLEPGCLPEVLCLEINGTTHRWELGTAANYSEEEYQRVDAKRLVVRHRHWRALGEDNPTPRHTLYRTLYWLLSPLLPEARQKVMDQMLAWGDCVPTLRPNHRILNLEEVSTLGSELISIGAHSVTHPFLSFLPTARQREEIQDSKTHLEEIIGQKVVSFAYPHGNYSEETAGLVREAGFMSACTTYPRTVRRQCDRFQLPRVVVEDWDGEEFAKQLSEWRAS</sequence>
<dbReference type="PROSITE" id="PS51677">
    <property type="entry name" value="NODB"/>
    <property type="match status" value="1"/>
</dbReference>
<reference evidence="4 5" key="1">
    <citation type="submission" date="2018-06" db="EMBL/GenBank/DDBJ databases">
        <title>Comparative genomics of Brasilonema spp. strains.</title>
        <authorList>
            <person name="Alvarenga D.O."/>
            <person name="Fiore M.F."/>
            <person name="Varani A.M."/>
        </authorList>
    </citation>
    <scope>NUCLEOTIDE SEQUENCE [LARGE SCALE GENOMIC DNA]</scope>
    <source>
        <strain evidence="4 5">UFV-OR1</strain>
    </source>
</reference>
<protein>
    <submittedName>
        <fullName evidence="4">Polysaccharide deacetylase family protein</fullName>
    </submittedName>
</protein>
<accession>A0ABX1M742</accession>
<evidence type="ECO:0000313" key="4">
    <source>
        <dbReference type="EMBL" id="NMF64369.1"/>
    </source>
</evidence>
<gene>
    <name evidence="4" type="ORF">DP115_16960</name>
</gene>
<dbReference type="PANTHER" id="PTHR34216:SF3">
    <property type="entry name" value="POLY-BETA-1,6-N-ACETYL-D-GLUCOSAMINE N-DEACETYLASE"/>
    <property type="match status" value="1"/>
</dbReference>
<feature type="domain" description="NodB homology" evidence="3">
    <location>
        <begin position="80"/>
        <end position="353"/>
    </location>
</feature>
<keyword evidence="2" id="KW-0732">Signal</keyword>
<proteinExistence type="predicted"/>
<dbReference type="Gene3D" id="3.20.20.370">
    <property type="entry name" value="Glycoside hydrolase/deacetylase"/>
    <property type="match status" value="1"/>
</dbReference>
<dbReference type="CDD" id="cd10918">
    <property type="entry name" value="CE4_NodB_like_5s_6s"/>
    <property type="match status" value="1"/>
</dbReference>
<dbReference type="InterPro" id="IPR011330">
    <property type="entry name" value="Glyco_hydro/deAcase_b/a-brl"/>
</dbReference>
<dbReference type="SUPFAM" id="SSF88713">
    <property type="entry name" value="Glycoside hydrolase/deacetylase"/>
    <property type="match status" value="1"/>
</dbReference>
<dbReference type="Pfam" id="PF01522">
    <property type="entry name" value="Polysacc_deac_1"/>
    <property type="match status" value="2"/>
</dbReference>
<dbReference type="PANTHER" id="PTHR34216">
    <property type="match status" value="1"/>
</dbReference>
<dbReference type="Proteomes" id="UP000762253">
    <property type="component" value="Unassembled WGS sequence"/>
</dbReference>
<dbReference type="EMBL" id="QMEC01000063">
    <property type="protein sequence ID" value="NMF64369.1"/>
    <property type="molecule type" value="Genomic_DNA"/>
</dbReference>
<evidence type="ECO:0000313" key="5">
    <source>
        <dbReference type="Proteomes" id="UP000762253"/>
    </source>
</evidence>
<dbReference type="InterPro" id="IPR002509">
    <property type="entry name" value="NODB_dom"/>
</dbReference>
<organism evidence="4 5">
    <name type="scientific">Brasilonema octagenarum UFV-OR1</name>
    <dbReference type="NCBI Taxonomy" id="417115"/>
    <lineage>
        <taxon>Bacteria</taxon>
        <taxon>Bacillati</taxon>
        <taxon>Cyanobacteriota</taxon>
        <taxon>Cyanophyceae</taxon>
        <taxon>Nostocales</taxon>
        <taxon>Scytonemataceae</taxon>
        <taxon>Brasilonema</taxon>
        <taxon>Octagenarum group</taxon>
    </lineage>
</organism>
<evidence type="ECO:0000259" key="3">
    <source>
        <dbReference type="PROSITE" id="PS51677"/>
    </source>
</evidence>
<dbReference type="InterPro" id="IPR051398">
    <property type="entry name" value="Polysacch_Deacetylase"/>
</dbReference>
<keyword evidence="5" id="KW-1185">Reference proteome</keyword>
<evidence type="ECO:0000256" key="1">
    <source>
        <dbReference type="ARBA" id="ARBA00004613"/>
    </source>
</evidence>
<comment type="caution">
    <text evidence="4">The sequence shown here is derived from an EMBL/GenBank/DDBJ whole genome shotgun (WGS) entry which is preliminary data.</text>
</comment>
<name>A0ABX1M742_9CYAN</name>
<dbReference type="RefSeq" id="WP_169265951.1">
    <property type="nucleotide sequence ID" value="NZ_QMEC01000063.1"/>
</dbReference>
<evidence type="ECO:0000256" key="2">
    <source>
        <dbReference type="ARBA" id="ARBA00022729"/>
    </source>
</evidence>
<comment type="subcellular location">
    <subcellularLocation>
        <location evidence="1">Secreted</location>
    </subcellularLocation>
</comment>